<keyword evidence="3" id="KW-0723">Serine/threonine-protein kinase</keyword>
<dbReference type="AlphaFoldDB" id="A0A8H7QH20"/>
<feature type="compositionally biased region" description="Pro residues" evidence="12">
    <location>
        <begin position="99"/>
        <end position="108"/>
    </location>
</feature>
<evidence type="ECO:0000313" key="14">
    <source>
        <dbReference type="EMBL" id="KAG2192527.1"/>
    </source>
</evidence>
<dbReference type="PANTHER" id="PTHR24058:SF22">
    <property type="entry name" value="DUAL SPECIFICITY TYROSINE-PHOSPHORYLATION-REGULATED KINASE 4"/>
    <property type="match status" value="1"/>
</dbReference>
<dbReference type="InterPro" id="IPR050494">
    <property type="entry name" value="Ser_Thr_dual-spec_kinase"/>
</dbReference>
<comment type="catalytic activity">
    <reaction evidence="9">
        <text>L-threonyl-[protein] + ATP = O-phospho-L-threonyl-[protein] + ADP + H(+)</text>
        <dbReference type="Rhea" id="RHEA:46608"/>
        <dbReference type="Rhea" id="RHEA-COMP:11060"/>
        <dbReference type="Rhea" id="RHEA-COMP:11605"/>
        <dbReference type="ChEBI" id="CHEBI:15378"/>
        <dbReference type="ChEBI" id="CHEBI:30013"/>
        <dbReference type="ChEBI" id="CHEBI:30616"/>
        <dbReference type="ChEBI" id="CHEBI:61977"/>
        <dbReference type="ChEBI" id="CHEBI:456216"/>
        <dbReference type="EC" id="2.7.12.1"/>
    </reaction>
</comment>
<dbReference type="SMART" id="SM00220">
    <property type="entry name" value="S_TKc"/>
    <property type="match status" value="1"/>
</dbReference>
<keyword evidence="7 11" id="KW-0067">ATP-binding</keyword>
<evidence type="ECO:0000256" key="1">
    <source>
        <dbReference type="ARBA" id="ARBA00008867"/>
    </source>
</evidence>
<evidence type="ECO:0000256" key="2">
    <source>
        <dbReference type="ARBA" id="ARBA00013203"/>
    </source>
</evidence>
<dbReference type="GO" id="GO:0005737">
    <property type="term" value="C:cytoplasm"/>
    <property type="evidence" value="ECO:0007669"/>
    <property type="project" value="TreeGrafter"/>
</dbReference>
<evidence type="ECO:0000313" key="15">
    <source>
        <dbReference type="Proteomes" id="UP000603453"/>
    </source>
</evidence>
<dbReference type="InterPro" id="IPR042521">
    <property type="entry name" value="DYRK"/>
</dbReference>
<comment type="catalytic activity">
    <reaction evidence="8">
        <text>L-seryl-[protein] + ATP = O-phospho-L-seryl-[protein] + ADP + H(+)</text>
        <dbReference type="Rhea" id="RHEA:17989"/>
        <dbReference type="Rhea" id="RHEA-COMP:9863"/>
        <dbReference type="Rhea" id="RHEA-COMP:11604"/>
        <dbReference type="ChEBI" id="CHEBI:15378"/>
        <dbReference type="ChEBI" id="CHEBI:29999"/>
        <dbReference type="ChEBI" id="CHEBI:30616"/>
        <dbReference type="ChEBI" id="CHEBI:83421"/>
        <dbReference type="ChEBI" id="CHEBI:456216"/>
        <dbReference type="EC" id="2.7.12.1"/>
    </reaction>
</comment>
<gene>
    <name evidence="14" type="ORF">INT47_006003</name>
</gene>
<dbReference type="InterPro" id="IPR011009">
    <property type="entry name" value="Kinase-like_dom_sf"/>
</dbReference>
<dbReference type="InterPro" id="IPR017441">
    <property type="entry name" value="Protein_kinase_ATP_BS"/>
</dbReference>
<dbReference type="PANTHER" id="PTHR24058">
    <property type="entry name" value="DUAL SPECIFICITY PROTEIN KINASE"/>
    <property type="match status" value="1"/>
</dbReference>
<dbReference type="GO" id="GO:0005524">
    <property type="term" value="F:ATP binding"/>
    <property type="evidence" value="ECO:0007669"/>
    <property type="project" value="UniProtKB-UniRule"/>
</dbReference>
<dbReference type="Pfam" id="PF00069">
    <property type="entry name" value="Pkinase"/>
    <property type="match status" value="1"/>
</dbReference>
<dbReference type="PROSITE" id="PS50011">
    <property type="entry name" value="PROTEIN_KINASE_DOM"/>
    <property type="match status" value="1"/>
</dbReference>
<dbReference type="Proteomes" id="UP000603453">
    <property type="component" value="Unassembled WGS sequence"/>
</dbReference>
<dbReference type="GO" id="GO:0005856">
    <property type="term" value="C:cytoskeleton"/>
    <property type="evidence" value="ECO:0007669"/>
    <property type="project" value="TreeGrafter"/>
</dbReference>
<evidence type="ECO:0000259" key="13">
    <source>
        <dbReference type="PROSITE" id="PS50011"/>
    </source>
</evidence>
<evidence type="ECO:0000256" key="7">
    <source>
        <dbReference type="ARBA" id="ARBA00022840"/>
    </source>
</evidence>
<comment type="caution">
    <text evidence="14">The sequence shown here is derived from an EMBL/GenBank/DDBJ whole genome shotgun (WGS) entry which is preliminary data.</text>
</comment>
<protein>
    <recommendedName>
        <fullName evidence="2">dual-specificity kinase</fullName>
        <ecNumber evidence="2">2.7.12.1</ecNumber>
    </recommendedName>
</protein>
<feature type="compositionally biased region" description="Low complexity" evidence="12">
    <location>
        <begin position="181"/>
        <end position="191"/>
    </location>
</feature>
<evidence type="ECO:0000256" key="8">
    <source>
        <dbReference type="ARBA" id="ARBA00049003"/>
    </source>
</evidence>
<comment type="similarity">
    <text evidence="1">Belongs to the protein kinase superfamily. CMGC Ser/Thr protein kinase family. MNB/DYRK subfamily.</text>
</comment>
<evidence type="ECO:0000256" key="6">
    <source>
        <dbReference type="ARBA" id="ARBA00022777"/>
    </source>
</evidence>
<feature type="region of interest" description="Disordered" evidence="12">
    <location>
        <begin position="1"/>
        <end position="39"/>
    </location>
</feature>
<feature type="compositionally biased region" description="Polar residues" evidence="12">
    <location>
        <begin position="126"/>
        <end position="157"/>
    </location>
</feature>
<dbReference type="InterPro" id="IPR008271">
    <property type="entry name" value="Ser/Thr_kinase_AS"/>
</dbReference>
<dbReference type="FunFam" id="1.10.510.10:FF:000112">
    <property type="entry name" value="Putative dual specificity tyrosine-phosphorylation-regulated kinase 2"/>
    <property type="match status" value="1"/>
</dbReference>
<accession>A0A8H7QH20</accession>
<evidence type="ECO:0000256" key="9">
    <source>
        <dbReference type="ARBA" id="ARBA00049308"/>
    </source>
</evidence>
<keyword evidence="15" id="KW-1185">Reference proteome</keyword>
<proteinExistence type="inferred from homology"/>
<dbReference type="CDD" id="cd14210">
    <property type="entry name" value="PKc_DYRK"/>
    <property type="match status" value="1"/>
</dbReference>
<feature type="binding site" evidence="11">
    <location>
        <position position="486"/>
    </location>
    <ligand>
        <name>ATP</name>
        <dbReference type="ChEBI" id="CHEBI:30616"/>
    </ligand>
</feature>
<dbReference type="PROSITE" id="PS00107">
    <property type="entry name" value="PROTEIN_KINASE_ATP"/>
    <property type="match status" value="1"/>
</dbReference>
<dbReference type="PROSITE" id="PS00108">
    <property type="entry name" value="PROTEIN_KINASE_ST"/>
    <property type="match status" value="1"/>
</dbReference>
<feature type="region of interest" description="Disordered" evidence="12">
    <location>
        <begin position="273"/>
        <end position="298"/>
    </location>
</feature>
<keyword evidence="5 11" id="KW-0547">Nucleotide-binding</keyword>
<dbReference type="EMBL" id="JAEPRD010000285">
    <property type="protein sequence ID" value="KAG2192527.1"/>
    <property type="molecule type" value="Genomic_DNA"/>
</dbReference>
<dbReference type="Gene3D" id="3.30.10.30">
    <property type="entry name" value="DYRK"/>
    <property type="match status" value="1"/>
</dbReference>
<evidence type="ECO:0000256" key="4">
    <source>
        <dbReference type="ARBA" id="ARBA00022679"/>
    </source>
</evidence>
<feature type="region of interest" description="Disordered" evidence="12">
    <location>
        <begin position="60"/>
        <end position="243"/>
    </location>
</feature>
<dbReference type="SUPFAM" id="SSF56112">
    <property type="entry name" value="Protein kinase-like (PK-like)"/>
    <property type="match status" value="1"/>
</dbReference>
<organism evidence="14 15">
    <name type="scientific">Mucor saturninus</name>
    <dbReference type="NCBI Taxonomy" id="64648"/>
    <lineage>
        <taxon>Eukaryota</taxon>
        <taxon>Fungi</taxon>
        <taxon>Fungi incertae sedis</taxon>
        <taxon>Mucoromycota</taxon>
        <taxon>Mucoromycotina</taxon>
        <taxon>Mucoromycetes</taxon>
        <taxon>Mucorales</taxon>
        <taxon>Mucorineae</taxon>
        <taxon>Mucoraceae</taxon>
        <taxon>Mucor</taxon>
    </lineage>
</organism>
<feature type="compositionally biased region" description="Polar residues" evidence="12">
    <location>
        <begin position="1"/>
        <end position="10"/>
    </location>
</feature>
<dbReference type="OrthoDB" id="9332038at2759"/>
<dbReference type="GO" id="GO:0004674">
    <property type="term" value="F:protein serine/threonine kinase activity"/>
    <property type="evidence" value="ECO:0007669"/>
    <property type="project" value="UniProtKB-KW"/>
</dbReference>
<dbReference type="Gene3D" id="1.10.510.10">
    <property type="entry name" value="Transferase(Phosphotransferase) domain 1"/>
    <property type="match status" value="1"/>
</dbReference>
<reference evidence="14" key="1">
    <citation type="submission" date="2020-12" db="EMBL/GenBank/DDBJ databases">
        <title>Metabolic potential, ecology and presence of endohyphal bacteria is reflected in genomic diversity of Mucoromycotina.</title>
        <authorList>
            <person name="Muszewska A."/>
            <person name="Okrasinska A."/>
            <person name="Steczkiewicz K."/>
            <person name="Drgas O."/>
            <person name="Orlowska M."/>
            <person name="Perlinska-Lenart U."/>
            <person name="Aleksandrzak-Piekarczyk T."/>
            <person name="Szatraj K."/>
            <person name="Zielenkiewicz U."/>
            <person name="Pilsyk S."/>
            <person name="Malc E."/>
            <person name="Mieczkowski P."/>
            <person name="Kruszewska J.S."/>
            <person name="Biernat P."/>
            <person name="Pawlowska J."/>
        </authorList>
    </citation>
    <scope>NUCLEOTIDE SEQUENCE</scope>
    <source>
        <strain evidence="14">WA0000017839</strain>
    </source>
</reference>
<dbReference type="InterPro" id="IPR000719">
    <property type="entry name" value="Prot_kinase_dom"/>
</dbReference>
<evidence type="ECO:0000256" key="11">
    <source>
        <dbReference type="PROSITE-ProRule" id="PRU10141"/>
    </source>
</evidence>
<feature type="compositionally biased region" description="Low complexity" evidence="12">
    <location>
        <begin position="17"/>
        <end position="29"/>
    </location>
</feature>
<keyword evidence="6" id="KW-0418">Kinase</keyword>
<evidence type="ECO:0000256" key="12">
    <source>
        <dbReference type="SAM" id="MobiDB-lite"/>
    </source>
</evidence>
<comment type="catalytic activity">
    <reaction evidence="10">
        <text>L-tyrosyl-[protein] + ATP = O-phospho-L-tyrosyl-[protein] + ADP + H(+)</text>
        <dbReference type="Rhea" id="RHEA:10596"/>
        <dbReference type="Rhea" id="RHEA-COMP:10136"/>
        <dbReference type="Rhea" id="RHEA-COMP:20101"/>
        <dbReference type="ChEBI" id="CHEBI:15378"/>
        <dbReference type="ChEBI" id="CHEBI:30616"/>
        <dbReference type="ChEBI" id="CHEBI:46858"/>
        <dbReference type="ChEBI" id="CHEBI:61978"/>
        <dbReference type="ChEBI" id="CHEBI:456216"/>
        <dbReference type="EC" id="2.7.12.1"/>
    </reaction>
</comment>
<evidence type="ECO:0000256" key="10">
    <source>
        <dbReference type="ARBA" id="ARBA00051680"/>
    </source>
</evidence>
<feature type="domain" description="Protein kinase" evidence="13">
    <location>
        <begin position="457"/>
        <end position="755"/>
    </location>
</feature>
<sequence>MSSSKASSSQEGRDSSHYTTSTASSRSRTVPPIDTQVTSYVDILTTPSGKDWLEAYEFPTLQRDEKQHRRTLSQTSPKQAVSVRKTKSLKDSNRTKLRSPPPPPPPPQEEFSTLQPLMNKIKRKVSLNNKDTSTISPRRTVSSSLSPKEVEYSNTLAEYQGYSRQSRHRSFTYSPPPPLPRSSSLKPAVPNNIPPVPPVPRHHVSTTLKQRTSSIKKKKSDSSYTSSRSNSAHEKRPVSPEYKLNLSQDLAQIEQDIKALEIQRQSFILSQSEPKTVGRKRGKTLPGSLATPPPIPILPLPPMKLNPLLMTIPKKKTTTQPILQKSMSTTQPSLRKSISTTPMTHKLEEKRMPITKRKSHVPTPTVKPANVRRTASYKPNLEEGRSPKSVNTALKYYGQYLSEYERQIEIHDYTSIYFVGPHAPTKHGNLMDPVNFGFDDERGDYKIMMQDHLAYRYEMVDLLGRGSFGQVVKCFDHKTATMVAIKLIRNKKRFHAQAITEVSILKKLVEWDPHDKYNTIQMSDHFYFRNHLCIAFECLSMNLYEFIKSNHFQGFSLSLIKKMTMQILESLSMLADHNVIHCDLKPENIMLRHPAKSSIKVIDFGSSCFESERVYTYIQSRFYRSPEVILGLSYHKAIDMWSVGCIAAELYTGLPLFPGENEQEQLACIMETMGLPDRHLVERCSRRKLFFGKYSGGYPRLVVNSKGKKRLPSTRPLYQALKCHDIVFVDFIHRCLQWDPAKRLTPKEALHHEFITDMTRQSPPSVGFSKSMQRNSSMR</sequence>
<dbReference type="Gene3D" id="3.30.200.20">
    <property type="entry name" value="Phosphorylase Kinase, domain 1"/>
    <property type="match status" value="1"/>
</dbReference>
<name>A0A8H7QH20_9FUNG</name>
<keyword evidence="4" id="KW-0808">Transferase</keyword>
<dbReference type="EC" id="2.7.12.1" evidence="2"/>
<evidence type="ECO:0000256" key="3">
    <source>
        <dbReference type="ARBA" id="ARBA00022527"/>
    </source>
</evidence>
<evidence type="ECO:0000256" key="5">
    <source>
        <dbReference type="ARBA" id="ARBA00022741"/>
    </source>
</evidence>
<dbReference type="GO" id="GO:0004712">
    <property type="term" value="F:protein serine/threonine/tyrosine kinase activity"/>
    <property type="evidence" value="ECO:0007669"/>
    <property type="project" value="UniProtKB-EC"/>
</dbReference>